<evidence type="ECO:0000256" key="1">
    <source>
        <dbReference type="SAM" id="MobiDB-lite"/>
    </source>
</evidence>
<dbReference type="EMBL" id="BK032617">
    <property type="protein sequence ID" value="DAF51551.1"/>
    <property type="molecule type" value="Genomic_DNA"/>
</dbReference>
<feature type="compositionally biased region" description="Basic residues" evidence="1">
    <location>
        <begin position="29"/>
        <end position="39"/>
    </location>
</feature>
<accession>A0A8S5SLK6</accession>
<evidence type="ECO:0000313" key="2">
    <source>
        <dbReference type="EMBL" id="DAF51551.1"/>
    </source>
</evidence>
<organism evidence="2">
    <name type="scientific">Siphoviridae sp. ctZgu8</name>
    <dbReference type="NCBI Taxonomy" id="2827893"/>
    <lineage>
        <taxon>Viruses</taxon>
        <taxon>Duplodnaviria</taxon>
        <taxon>Heunggongvirae</taxon>
        <taxon>Uroviricota</taxon>
        <taxon>Caudoviricetes</taxon>
    </lineage>
</organism>
<feature type="region of interest" description="Disordered" evidence="1">
    <location>
        <begin position="1"/>
        <end position="53"/>
    </location>
</feature>
<name>A0A8S5SLK6_9CAUD</name>
<feature type="compositionally biased region" description="Basic residues" evidence="1">
    <location>
        <begin position="1"/>
        <end position="15"/>
    </location>
</feature>
<proteinExistence type="predicted"/>
<protein>
    <submittedName>
        <fullName evidence="2">Uncharacterized protein</fullName>
    </submittedName>
</protein>
<sequence length="53" mass="6095">MTRRIVHQHHRHQRNQPHPQPEQPPQGRGRCHRIGRQHPRTGIAAGACGNSRP</sequence>
<reference evidence="2" key="1">
    <citation type="journal article" date="2021" name="Proc. Natl. Acad. Sci. U.S.A.">
        <title>A Catalog of Tens of Thousands of Viruses from Human Metagenomes Reveals Hidden Associations with Chronic Diseases.</title>
        <authorList>
            <person name="Tisza M.J."/>
            <person name="Buck C.B."/>
        </authorList>
    </citation>
    <scope>NUCLEOTIDE SEQUENCE</scope>
    <source>
        <strain evidence="2">CtZgu8</strain>
    </source>
</reference>